<dbReference type="AlphaFoldDB" id="A0AAP0NAP6"/>
<feature type="transmembrane region" description="Helical" evidence="1">
    <location>
        <begin position="318"/>
        <end position="347"/>
    </location>
</feature>
<evidence type="ECO:0000256" key="1">
    <source>
        <dbReference type="SAM" id="Phobius"/>
    </source>
</evidence>
<sequence length="436" mass="49192">MVWFLFTETKDEPPGNLFVDPLAAELICGITTAGFHVVLVELNSASRHLLGGDVENRLGNSGSVTYLTRVLQWAERLLGEVIVRLVPGVVRVRDEKLRHKQADRLVELVCRRLSQMHHSQISEFFDEQAILTTATSNGIVEIVTRCLEFFPDIIGPMVNDQSLFLFQVAIEHRREKIFSLLRENTSRSMTWASWKVESENTILHLAAKLPPSSQLKCVSGSALQIQRELQWFKEVENFASPVLREIKNIDKKTPWELFMDDHKELVEKGEKWMKDTSTSCMVVATLIATVVFAAAFTVPGGNDNNNGIPIFLKHKSFMMFAISNALALFSATTSLLMFLSILTARYAEEDFLTSLPKRLILGLASLFFAIAAMMIAFSAALSIVLNERLKRVYIPITLVACFPVTIFAMLQLPLFIQMFQSTYGSGIFHRRSNLRL</sequence>
<reference evidence="3 4" key="1">
    <citation type="journal article" date="2024" name="Plant J.">
        <title>Genome sequences and population genomics reveal climatic adaptation and genomic divergence between two closely related sweetgum species.</title>
        <authorList>
            <person name="Xu W.Q."/>
            <person name="Ren C.Q."/>
            <person name="Zhang X.Y."/>
            <person name="Comes H.P."/>
            <person name="Liu X.H."/>
            <person name="Li Y.G."/>
            <person name="Kettle C.J."/>
            <person name="Jalonen R."/>
            <person name="Gaisberger H."/>
            <person name="Ma Y.Z."/>
            <person name="Qiu Y.X."/>
        </authorList>
    </citation>
    <scope>NUCLEOTIDE SEQUENCE [LARGE SCALE GENOMIC DNA]</scope>
    <source>
        <strain evidence="3">Hangzhou</strain>
    </source>
</reference>
<dbReference type="GO" id="GO:0016020">
    <property type="term" value="C:membrane"/>
    <property type="evidence" value="ECO:0007669"/>
    <property type="project" value="TreeGrafter"/>
</dbReference>
<feature type="transmembrane region" description="Helical" evidence="1">
    <location>
        <begin position="392"/>
        <end position="416"/>
    </location>
</feature>
<evidence type="ECO:0000313" key="3">
    <source>
        <dbReference type="EMBL" id="KAK9268250.1"/>
    </source>
</evidence>
<dbReference type="InterPro" id="IPR026961">
    <property type="entry name" value="PGG_dom"/>
</dbReference>
<feature type="domain" description="PGG" evidence="2">
    <location>
        <begin position="270"/>
        <end position="384"/>
    </location>
</feature>
<feature type="transmembrane region" description="Helical" evidence="1">
    <location>
        <begin position="359"/>
        <end position="386"/>
    </location>
</feature>
<evidence type="ECO:0000259" key="2">
    <source>
        <dbReference type="Pfam" id="PF13962"/>
    </source>
</evidence>
<dbReference type="PANTHER" id="PTHR24177:SF365">
    <property type="entry name" value="ANKYRIN REPEAT-CONTAINING PROTEIN NPR4-LIKE ISOFORM X1"/>
    <property type="match status" value="1"/>
</dbReference>
<keyword evidence="1" id="KW-0472">Membrane</keyword>
<name>A0AAP0NAP6_LIQFO</name>
<organism evidence="3 4">
    <name type="scientific">Liquidambar formosana</name>
    <name type="common">Formosan gum</name>
    <dbReference type="NCBI Taxonomy" id="63359"/>
    <lineage>
        <taxon>Eukaryota</taxon>
        <taxon>Viridiplantae</taxon>
        <taxon>Streptophyta</taxon>
        <taxon>Embryophyta</taxon>
        <taxon>Tracheophyta</taxon>
        <taxon>Spermatophyta</taxon>
        <taxon>Magnoliopsida</taxon>
        <taxon>eudicotyledons</taxon>
        <taxon>Gunneridae</taxon>
        <taxon>Pentapetalae</taxon>
        <taxon>Saxifragales</taxon>
        <taxon>Altingiaceae</taxon>
        <taxon>Liquidambar</taxon>
    </lineage>
</organism>
<keyword evidence="4" id="KW-1185">Reference proteome</keyword>
<dbReference type="Pfam" id="PF13962">
    <property type="entry name" value="PGG"/>
    <property type="match status" value="1"/>
</dbReference>
<accession>A0AAP0NAP6</accession>
<evidence type="ECO:0000313" key="4">
    <source>
        <dbReference type="Proteomes" id="UP001415857"/>
    </source>
</evidence>
<dbReference type="EMBL" id="JBBPBK010000016">
    <property type="protein sequence ID" value="KAK9268250.1"/>
    <property type="molecule type" value="Genomic_DNA"/>
</dbReference>
<proteinExistence type="predicted"/>
<keyword evidence="1" id="KW-1133">Transmembrane helix</keyword>
<feature type="transmembrane region" description="Helical" evidence="1">
    <location>
        <begin position="278"/>
        <end position="298"/>
    </location>
</feature>
<comment type="caution">
    <text evidence="3">The sequence shown here is derived from an EMBL/GenBank/DDBJ whole genome shotgun (WGS) entry which is preliminary data.</text>
</comment>
<protein>
    <recommendedName>
        <fullName evidence="2">PGG domain-containing protein</fullName>
    </recommendedName>
</protein>
<keyword evidence="1" id="KW-0812">Transmembrane</keyword>
<dbReference type="PANTHER" id="PTHR24177">
    <property type="entry name" value="CASKIN"/>
    <property type="match status" value="1"/>
</dbReference>
<dbReference type="Proteomes" id="UP001415857">
    <property type="component" value="Unassembled WGS sequence"/>
</dbReference>
<gene>
    <name evidence="3" type="ORF">L1049_010693</name>
</gene>